<dbReference type="PANTHER" id="PTHR11264">
    <property type="entry name" value="URACIL-DNA GLYCOSYLASE"/>
    <property type="match status" value="1"/>
</dbReference>
<organism evidence="10 11">
    <name type="scientific">Ilumatobacter fluminis</name>
    <dbReference type="NCBI Taxonomy" id="467091"/>
    <lineage>
        <taxon>Bacteria</taxon>
        <taxon>Bacillati</taxon>
        <taxon>Actinomycetota</taxon>
        <taxon>Acidimicrobiia</taxon>
        <taxon>Acidimicrobiales</taxon>
        <taxon>Ilumatobacteraceae</taxon>
        <taxon>Ilumatobacter</taxon>
    </lineage>
</organism>
<dbReference type="NCBIfam" id="NF003588">
    <property type="entry name" value="PRK05254.1-1"/>
    <property type="match status" value="1"/>
</dbReference>
<evidence type="ECO:0000256" key="2">
    <source>
        <dbReference type="ARBA" id="ARBA00002631"/>
    </source>
</evidence>
<keyword evidence="5 7" id="KW-0378">Hydrolase</keyword>
<evidence type="ECO:0000256" key="7">
    <source>
        <dbReference type="HAMAP-Rule" id="MF_00148"/>
    </source>
</evidence>
<comment type="function">
    <text evidence="2 7">Excises uracil residues from the DNA which can arise as a result of misincorporation of dUMP residues by DNA polymerase or due to deamination of cytosine.</text>
</comment>
<evidence type="ECO:0000256" key="4">
    <source>
        <dbReference type="ARBA" id="ARBA00022763"/>
    </source>
</evidence>
<evidence type="ECO:0000313" key="10">
    <source>
        <dbReference type="EMBL" id="TDT18010.1"/>
    </source>
</evidence>
<keyword evidence="6 7" id="KW-0234">DNA repair</keyword>
<dbReference type="NCBIfam" id="NF003589">
    <property type="entry name" value="PRK05254.1-2"/>
    <property type="match status" value="1"/>
</dbReference>
<dbReference type="NCBIfam" id="NF003592">
    <property type="entry name" value="PRK05254.1-5"/>
    <property type="match status" value="1"/>
</dbReference>
<dbReference type="EC" id="3.2.2.27" evidence="7 8"/>
<dbReference type="GO" id="GO:0005737">
    <property type="term" value="C:cytoplasm"/>
    <property type="evidence" value="ECO:0007669"/>
    <property type="project" value="UniProtKB-SubCell"/>
</dbReference>
<evidence type="ECO:0000256" key="5">
    <source>
        <dbReference type="ARBA" id="ARBA00022801"/>
    </source>
</evidence>
<evidence type="ECO:0000259" key="9">
    <source>
        <dbReference type="SMART" id="SM00986"/>
    </source>
</evidence>
<dbReference type="Pfam" id="PF03167">
    <property type="entry name" value="UDG"/>
    <property type="match status" value="1"/>
</dbReference>
<comment type="subcellular location">
    <subcellularLocation>
        <location evidence="7">Cytoplasm</location>
    </subcellularLocation>
</comment>
<keyword evidence="11" id="KW-1185">Reference proteome</keyword>
<name>A0A4R7I423_9ACTN</name>
<dbReference type="NCBIfam" id="NF003591">
    <property type="entry name" value="PRK05254.1-4"/>
    <property type="match status" value="1"/>
</dbReference>
<evidence type="ECO:0000256" key="6">
    <source>
        <dbReference type="ARBA" id="ARBA00023204"/>
    </source>
</evidence>
<dbReference type="EMBL" id="SOAU01000001">
    <property type="protein sequence ID" value="TDT18010.1"/>
    <property type="molecule type" value="Genomic_DNA"/>
</dbReference>
<dbReference type="PANTHER" id="PTHR11264:SF0">
    <property type="entry name" value="URACIL-DNA GLYCOSYLASE"/>
    <property type="match status" value="1"/>
</dbReference>
<dbReference type="Gene3D" id="3.40.470.10">
    <property type="entry name" value="Uracil-DNA glycosylase-like domain"/>
    <property type="match status" value="1"/>
</dbReference>
<comment type="similarity">
    <text evidence="3 7">Belongs to the uracil-DNA glycosylase (UDG) superfamily. UNG family.</text>
</comment>
<reference evidence="10 11" key="1">
    <citation type="submission" date="2019-03" db="EMBL/GenBank/DDBJ databases">
        <title>Sequencing the genomes of 1000 actinobacteria strains.</title>
        <authorList>
            <person name="Klenk H.-P."/>
        </authorList>
    </citation>
    <scope>NUCLEOTIDE SEQUENCE [LARGE SCALE GENOMIC DNA]</scope>
    <source>
        <strain evidence="10 11">DSM 18936</strain>
    </source>
</reference>
<proteinExistence type="inferred from homology"/>
<dbReference type="FunFam" id="3.40.470.10:FF:000001">
    <property type="entry name" value="Uracil-DNA glycosylase"/>
    <property type="match status" value="1"/>
</dbReference>
<protein>
    <recommendedName>
        <fullName evidence="7 8">Uracil-DNA glycosylase</fullName>
        <shortName evidence="7">UDG</shortName>
        <ecNumber evidence="7 8">3.2.2.27</ecNumber>
    </recommendedName>
</protein>
<dbReference type="GO" id="GO:0004844">
    <property type="term" value="F:uracil DNA N-glycosylase activity"/>
    <property type="evidence" value="ECO:0007669"/>
    <property type="project" value="UniProtKB-UniRule"/>
</dbReference>
<evidence type="ECO:0000256" key="8">
    <source>
        <dbReference type="NCBIfam" id="TIGR00628"/>
    </source>
</evidence>
<evidence type="ECO:0000256" key="1">
    <source>
        <dbReference type="ARBA" id="ARBA00001400"/>
    </source>
</evidence>
<dbReference type="GO" id="GO:0097510">
    <property type="term" value="P:base-excision repair, AP site formation via deaminated base removal"/>
    <property type="evidence" value="ECO:0007669"/>
    <property type="project" value="TreeGrafter"/>
</dbReference>
<accession>A0A4R7I423</accession>
<keyword evidence="4 7" id="KW-0227">DNA damage</keyword>
<comment type="catalytic activity">
    <reaction evidence="1 7">
        <text>Hydrolyzes single-stranded DNA or mismatched double-stranded DNA and polynucleotides, releasing free uracil.</text>
        <dbReference type="EC" id="3.2.2.27"/>
    </reaction>
</comment>
<keyword evidence="7" id="KW-0963">Cytoplasm</keyword>
<dbReference type="InterPro" id="IPR002043">
    <property type="entry name" value="UDG_fam1"/>
</dbReference>
<dbReference type="NCBIfam" id="TIGR00628">
    <property type="entry name" value="ung"/>
    <property type="match status" value="1"/>
</dbReference>
<dbReference type="SMART" id="SM00987">
    <property type="entry name" value="UreE_C"/>
    <property type="match status" value="1"/>
</dbReference>
<feature type="domain" description="Uracil-DNA glycosylase-like" evidence="9">
    <location>
        <begin position="46"/>
        <end position="206"/>
    </location>
</feature>
<feature type="active site" description="Proton acceptor" evidence="7">
    <location>
        <position position="61"/>
    </location>
</feature>
<dbReference type="Proteomes" id="UP000294558">
    <property type="component" value="Unassembled WGS sequence"/>
</dbReference>
<evidence type="ECO:0000256" key="3">
    <source>
        <dbReference type="ARBA" id="ARBA00008184"/>
    </source>
</evidence>
<dbReference type="SMART" id="SM00986">
    <property type="entry name" value="UDG"/>
    <property type="match status" value="1"/>
</dbReference>
<dbReference type="CDD" id="cd10027">
    <property type="entry name" value="UDG-F1-like"/>
    <property type="match status" value="1"/>
</dbReference>
<sequence length="218" mass="24364">MTTDWNPLLRTEFDKPYWAELQRFVADERASRTVYPPHEEVFAALHLTSYADTRVMILGQDPYHGPGQAHGLCFSVRHGVRTPPSLANIHKELHTDVGVAIPDHGNLEAWATQGVLLLNATLTVRAGQAGSHQKHGWETFTDEVIRTVSDKPDHVVFVLWGGYARRKKSLIDESRHTIIESPHPSPLSAHNGFFGSRPFSRTNEALVAHGQTPIDWGL</sequence>
<comment type="caution">
    <text evidence="10">The sequence shown here is derived from an EMBL/GenBank/DDBJ whole genome shotgun (WGS) entry which is preliminary data.</text>
</comment>
<dbReference type="AlphaFoldDB" id="A0A4R7I423"/>
<gene>
    <name evidence="7" type="primary">ung</name>
    <name evidence="10" type="ORF">BDK89_3624</name>
</gene>
<dbReference type="HAMAP" id="MF_00148">
    <property type="entry name" value="UDG"/>
    <property type="match status" value="1"/>
</dbReference>
<dbReference type="SUPFAM" id="SSF52141">
    <property type="entry name" value="Uracil-DNA glycosylase-like"/>
    <property type="match status" value="1"/>
</dbReference>
<dbReference type="InterPro" id="IPR036895">
    <property type="entry name" value="Uracil-DNA_glycosylase-like_sf"/>
</dbReference>
<dbReference type="RefSeq" id="WP_243839213.1">
    <property type="nucleotide sequence ID" value="NZ_SOAU01000001.1"/>
</dbReference>
<dbReference type="InterPro" id="IPR005122">
    <property type="entry name" value="Uracil-DNA_glycosylase-like"/>
</dbReference>
<evidence type="ECO:0000313" key="11">
    <source>
        <dbReference type="Proteomes" id="UP000294558"/>
    </source>
</evidence>